<reference evidence="2" key="1">
    <citation type="submission" date="2020-05" db="EMBL/GenBank/DDBJ databases">
        <title>WGS assembly of Panicum virgatum.</title>
        <authorList>
            <person name="Lovell J.T."/>
            <person name="Jenkins J."/>
            <person name="Shu S."/>
            <person name="Juenger T.E."/>
            <person name="Schmutz J."/>
        </authorList>
    </citation>
    <scope>NUCLEOTIDE SEQUENCE</scope>
    <source>
        <strain evidence="2">AP13</strain>
    </source>
</reference>
<gene>
    <name evidence="2" type="ORF">PVAP13_8NG250002</name>
</gene>
<dbReference type="EMBL" id="CM029052">
    <property type="protein sequence ID" value="KAG2557342.1"/>
    <property type="molecule type" value="Genomic_DNA"/>
</dbReference>
<evidence type="ECO:0000313" key="2">
    <source>
        <dbReference type="EMBL" id="KAG2557342.1"/>
    </source>
</evidence>
<protein>
    <submittedName>
        <fullName evidence="2">Uncharacterized protein</fullName>
    </submittedName>
</protein>
<sequence>LPAFNGPRFLLPPSLSLAKQRAPLLTPRPPPQRSRWSGDPPGPSPDSSKSAHPSAVDFGPSSSPPLLFPGKDFSDSVNRFQYPIPSSPLGNTSVEDEEVRCCSEARASTVCSCVIGEM</sequence>
<dbReference type="AlphaFoldDB" id="A0A8T0PB30"/>
<dbReference type="Proteomes" id="UP000823388">
    <property type="component" value="Chromosome 8N"/>
</dbReference>
<comment type="caution">
    <text evidence="2">The sequence shown here is derived from an EMBL/GenBank/DDBJ whole genome shotgun (WGS) entry which is preliminary data.</text>
</comment>
<organism evidence="2 3">
    <name type="scientific">Panicum virgatum</name>
    <name type="common">Blackwell switchgrass</name>
    <dbReference type="NCBI Taxonomy" id="38727"/>
    <lineage>
        <taxon>Eukaryota</taxon>
        <taxon>Viridiplantae</taxon>
        <taxon>Streptophyta</taxon>
        <taxon>Embryophyta</taxon>
        <taxon>Tracheophyta</taxon>
        <taxon>Spermatophyta</taxon>
        <taxon>Magnoliopsida</taxon>
        <taxon>Liliopsida</taxon>
        <taxon>Poales</taxon>
        <taxon>Poaceae</taxon>
        <taxon>PACMAD clade</taxon>
        <taxon>Panicoideae</taxon>
        <taxon>Panicodae</taxon>
        <taxon>Paniceae</taxon>
        <taxon>Panicinae</taxon>
        <taxon>Panicum</taxon>
        <taxon>Panicum sect. Hiantes</taxon>
    </lineage>
</organism>
<feature type="region of interest" description="Disordered" evidence="1">
    <location>
        <begin position="1"/>
        <end position="70"/>
    </location>
</feature>
<accession>A0A8T0PB30</accession>
<feature type="non-terminal residue" evidence="2">
    <location>
        <position position="1"/>
    </location>
</feature>
<evidence type="ECO:0000256" key="1">
    <source>
        <dbReference type="SAM" id="MobiDB-lite"/>
    </source>
</evidence>
<name>A0A8T0PB30_PANVG</name>
<proteinExistence type="predicted"/>
<keyword evidence="3" id="KW-1185">Reference proteome</keyword>
<evidence type="ECO:0000313" key="3">
    <source>
        <dbReference type="Proteomes" id="UP000823388"/>
    </source>
</evidence>